<accession>A0A840NH29</accession>
<dbReference type="AlphaFoldDB" id="A0A840NH29"/>
<feature type="transmembrane region" description="Helical" evidence="1">
    <location>
        <begin position="85"/>
        <end position="103"/>
    </location>
</feature>
<evidence type="ECO:0000313" key="4">
    <source>
        <dbReference type="Proteomes" id="UP000580474"/>
    </source>
</evidence>
<feature type="transmembrane region" description="Helical" evidence="1">
    <location>
        <begin position="16"/>
        <end position="37"/>
    </location>
</feature>
<name>A0A840NH29_9PSEU</name>
<dbReference type="EMBL" id="JACHIV010000001">
    <property type="protein sequence ID" value="MBB5069568.1"/>
    <property type="molecule type" value="Genomic_DNA"/>
</dbReference>
<proteinExistence type="predicted"/>
<dbReference type="Pfam" id="PF02517">
    <property type="entry name" value="Rce1-like"/>
    <property type="match status" value="1"/>
</dbReference>
<reference evidence="3 4" key="1">
    <citation type="submission" date="2020-08" db="EMBL/GenBank/DDBJ databases">
        <title>Sequencing the genomes of 1000 actinobacteria strains.</title>
        <authorList>
            <person name="Klenk H.-P."/>
        </authorList>
    </citation>
    <scope>NUCLEOTIDE SEQUENCE [LARGE SCALE GENOMIC DNA]</scope>
    <source>
        <strain evidence="3 4">DSM 45582</strain>
    </source>
</reference>
<dbReference type="RefSeq" id="WP_184479237.1">
    <property type="nucleotide sequence ID" value="NZ_JACHIV010000001.1"/>
</dbReference>
<feature type="transmembrane region" description="Helical" evidence="1">
    <location>
        <begin position="43"/>
        <end position="64"/>
    </location>
</feature>
<feature type="transmembrane region" description="Helical" evidence="1">
    <location>
        <begin position="203"/>
        <end position="223"/>
    </location>
</feature>
<dbReference type="Proteomes" id="UP000580474">
    <property type="component" value="Unassembled WGS sequence"/>
</dbReference>
<keyword evidence="1" id="KW-1133">Transmembrane helix</keyword>
<sequence length="272" mass="28787">MAEHDRTGRERRGPNAFYGLVLLLSLPHWALGAVIGSPGDLPLGLPASASMFVTPALAALLLARREHPGGARRLLARLRPRRADLGWYAFAVLLIPLVMLAAHTSAGGRLADLAVPWRALPVLVALFLIAAICEELGWTGHAYARSRRGGGLRVALLLGAFWAGWHVIPLIQAGRGATWIAAWGVGTIALRVLLCWTYDAASASVPTAVLGHAALNLASTVLPEYGSPIVAATMSTGFVVAAAATALPGWRRGTPALSHQGTGRFGRTRWMR</sequence>
<organism evidence="3 4">
    <name type="scientific">Saccharopolyspora gloriosae</name>
    <dbReference type="NCBI Taxonomy" id="455344"/>
    <lineage>
        <taxon>Bacteria</taxon>
        <taxon>Bacillati</taxon>
        <taxon>Actinomycetota</taxon>
        <taxon>Actinomycetes</taxon>
        <taxon>Pseudonocardiales</taxon>
        <taxon>Pseudonocardiaceae</taxon>
        <taxon>Saccharopolyspora</taxon>
    </lineage>
</organism>
<evidence type="ECO:0000313" key="3">
    <source>
        <dbReference type="EMBL" id="MBB5069568.1"/>
    </source>
</evidence>
<keyword evidence="4" id="KW-1185">Reference proteome</keyword>
<dbReference type="InterPro" id="IPR003675">
    <property type="entry name" value="Rce1/LyrA-like_dom"/>
</dbReference>
<feature type="transmembrane region" description="Helical" evidence="1">
    <location>
        <begin position="177"/>
        <end position="196"/>
    </location>
</feature>
<protein>
    <recommendedName>
        <fullName evidence="2">CAAX prenyl protease 2/Lysostaphin resistance protein A-like domain-containing protein</fullName>
    </recommendedName>
</protein>
<feature type="transmembrane region" description="Helical" evidence="1">
    <location>
        <begin position="115"/>
        <end position="133"/>
    </location>
</feature>
<feature type="domain" description="CAAX prenyl protease 2/Lysostaphin resistance protein A-like" evidence="2">
    <location>
        <begin position="117"/>
        <end position="217"/>
    </location>
</feature>
<comment type="caution">
    <text evidence="3">The sequence shown here is derived from an EMBL/GenBank/DDBJ whole genome shotgun (WGS) entry which is preliminary data.</text>
</comment>
<evidence type="ECO:0000259" key="2">
    <source>
        <dbReference type="Pfam" id="PF02517"/>
    </source>
</evidence>
<gene>
    <name evidence="3" type="ORF">BJ969_002656</name>
</gene>
<dbReference type="GO" id="GO:0004175">
    <property type="term" value="F:endopeptidase activity"/>
    <property type="evidence" value="ECO:0007669"/>
    <property type="project" value="UniProtKB-ARBA"/>
</dbReference>
<feature type="transmembrane region" description="Helical" evidence="1">
    <location>
        <begin position="154"/>
        <end position="171"/>
    </location>
</feature>
<feature type="transmembrane region" description="Helical" evidence="1">
    <location>
        <begin position="229"/>
        <end position="250"/>
    </location>
</feature>
<keyword evidence="1" id="KW-0812">Transmembrane</keyword>
<keyword evidence="1" id="KW-0472">Membrane</keyword>
<dbReference type="GO" id="GO:0080120">
    <property type="term" value="P:CAAX-box protein maturation"/>
    <property type="evidence" value="ECO:0007669"/>
    <property type="project" value="UniProtKB-ARBA"/>
</dbReference>
<evidence type="ECO:0000256" key="1">
    <source>
        <dbReference type="SAM" id="Phobius"/>
    </source>
</evidence>